<feature type="domain" description="DUF6306" evidence="4">
    <location>
        <begin position="349"/>
        <end position="474"/>
    </location>
</feature>
<dbReference type="PANTHER" id="PTHR32332:SF20">
    <property type="entry name" value="2-NITROPROPANE DIOXYGENASE-LIKE PROTEIN"/>
    <property type="match status" value="1"/>
</dbReference>
<name>A0ABV7AUB1_9GAMM</name>
<proteinExistence type="predicted"/>
<protein>
    <submittedName>
        <fullName evidence="5">Nitronate monooxygenase</fullName>
    </submittedName>
</protein>
<dbReference type="CDD" id="cd04730">
    <property type="entry name" value="NPD_like"/>
    <property type="match status" value="1"/>
</dbReference>
<reference evidence="6" key="1">
    <citation type="journal article" date="2019" name="Int. J. Syst. Evol. Microbiol.">
        <title>The Global Catalogue of Microorganisms (GCM) 10K type strain sequencing project: providing services to taxonomists for standard genome sequencing and annotation.</title>
        <authorList>
            <consortium name="The Broad Institute Genomics Platform"/>
            <consortium name="The Broad Institute Genome Sequencing Center for Infectious Disease"/>
            <person name="Wu L."/>
            <person name="Ma J."/>
        </authorList>
    </citation>
    <scope>NUCLEOTIDE SEQUENCE [LARGE SCALE GENOMIC DNA]</scope>
    <source>
        <strain evidence="6">KCTC 62195</strain>
    </source>
</reference>
<evidence type="ECO:0000256" key="1">
    <source>
        <dbReference type="ARBA" id="ARBA00022630"/>
    </source>
</evidence>
<dbReference type="InterPro" id="IPR046273">
    <property type="entry name" value="DUF6306"/>
</dbReference>
<dbReference type="GO" id="GO:0004497">
    <property type="term" value="F:monooxygenase activity"/>
    <property type="evidence" value="ECO:0007669"/>
    <property type="project" value="UniProtKB-KW"/>
</dbReference>
<dbReference type="InterPro" id="IPR004136">
    <property type="entry name" value="NMO"/>
</dbReference>
<evidence type="ECO:0000256" key="3">
    <source>
        <dbReference type="ARBA" id="ARBA00023002"/>
    </source>
</evidence>
<gene>
    <name evidence="5" type="ORF">ACFOJE_10535</name>
</gene>
<keyword evidence="6" id="KW-1185">Reference proteome</keyword>
<accession>A0ABV7AUB1</accession>
<sequence length="484" mass="51998">MTESAFHTPLIDLLGCDLPILCAGMGGVARHRLAAAVSNAGGFGCLGMVREPVERIRTEVEAYRRLSARPFAVNLIPAATDPQLLEDQVRTCLELGVPAMTLFWDIDAALIRRLKAEGLLVLQQIGSREQAEAALEAGVDVLIAQGFEAGGHVWGQTASFALLPEIVALGPVPVVACGGIASGEALIAALALGAQGVCCGSAFLATHEANAHDYHKQRLIESGADDTVISERFFRNWPMTAPVRVLPNAVTRGEYDNLYATRHTPVIGEQDGGPIYLFSSDSPLADAQGQLADMPIYAGQSCGQIGELCGAAERVGQLMEQARRTLSRLQGAAAPAQPAPTARAPEYPELADALNELLSAERAGARVAAFSLKQAGEERQRRLLEEIHRGEADSCRRLRRCLLHLGAEPTRAFGAFYEKCMAIADLDERLALVDRGQRWVIRKLGELLPRIDDPLVRRELEAMLETHEVNSGLAKADASRPGAD</sequence>
<dbReference type="EMBL" id="JBHRSJ010000019">
    <property type="protein sequence ID" value="MFC2972645.1"/>
    <property type="molecule type" value="Genomic_DNA"/>
</dbReference>
<organism evidence="5 6">
    <name type="scientific">Azotobacter bryophylli</name>
    <dbReference type="NCBI Taxonomy" id="1986537"/>
    <lineage>
        <taxon>Bacteria</taxon>
        <taxon>Pseudomonadati</taxon>
        <taxon>Pseudomonadota</taxon>
        <taxon>Gammaproteobacteria</taxon>
        <taxon>Pseudomonadales</taxon>
        <taxon>Pseudomonadaceae</taxon>
        <taxon>Azotobacter</taxon>
    </lineage>
</organism>
<evidence type="ECO:0000313" key="6">
    <source>
        <dbReference type="Proteomes" id="UP001595457"/>
    </source>
</evidence>
<keyword evidence="5" id="KW-0503">Monooxygenase</keyword>
<keyword evidence="3" id="KW-0560">Oxidoreductase</keyword>
<evidence type="ECO:0000313" key="5">
    <source>
        <dbReference type="EMBL" id="MFC2972645.1"/>
    </source>
</evidence>
<dbReference type="Proteomes" id="UP001595457">
    <property type="component" value="Unassembled WGS sequence"/>
</dbReference>
<dbReference type="Pfam" id="PF03060">
    <property type="entry name" value="NMO"/>
    <property type="match status" value="1"/>
</dbReference>
<dbReference type="SUPFAM" id="SSF51412">
    <property type="entry name" value="Inosine monophosphate dehydrogenase (IMPDH)"/>
    <property type="match status" value="1"/>
</dbReference>
<dbReference type="Pfam" id="PF19825">
    <property type="entry name" value="DUF6306"/>
    <property type="match status" value="1"/>
</dbReference>
<dbReference type="InterPro" id="IPR013785">
    <property type="entry name" value="Aldolase_TIM"/>
</dbReference>
<dbReference type="Gene3D" id="3.20.20.70">
    <property type="entry name" value="Aldolase class I"/>
    <property type="match status" value="1"/>
</dbReference>
<keyword evidence="1" id="KW-0285">Flavoprotein</keyword>
<evidence type="ECO:0000256" key="2">
    <source>
        <dbReference type="ARBA" id="ARBA00022643"/>
    </source>
</evidence>
<comment type="caution">
    <text evidence="5">The sequence shown here is derived from an EMBL/GenBank/DDBJ whole genome shotgun (WGS) entry which is preliminary data.</text>
</comment>
<dbReference type="RefSeq" id="WP_377814295.1">
    <property type="nucleotide sequence ID" value="NZ_JBHRSJ010000019.1"/>
</dbReference>
<keyword evidence="2" id="KW-0288">FMN</keyword>
<dbReference type="PANTHER" id="PTHR32332">
    <property type="entry name" value="2-NITROPROPANE DIOXYGENASE"/>
    <property type="match status" value="1"/>
</dbReference>
<evidence type="ECO:0000259" key="4">
    <source>
        <dbReference type="Pfam" id="PF19825"/>
    </source>
</evidence>